<sequence>MNRTLFKSLALVMILLLFSTSVFAAKPERLGLDSFGEITFGDVNDAWPELVANLYAGQHIYVGEVRIEPIEEDVFRVTYFIPAYLDWYFSEIHFEGIGDDEIALISNSGGLIPGKFSAKMSFDPEDHVKVVSFTYTGSQEIEFFAAHAVMFRVGGCGCIVQEETAWSGCGDSEAQFVGANWSKIFPAEF</sequence>
<dbReference type="Proteomes" id="UP000199208">
    <property type="component" value="Unassembled WGS sequence"/>
</dbReference>
<dbReference type="EMBL" id="FMWL01000001">
    <property type="protein sequence ID" value="SCZ76100.1"/>
    <property type="molecule type" value="Genomic_DNA"/>
</dbReference>
<proteinExistence type="predicted"/>
<feature type="signal peptide" evidence="1">
    <location>
        <begin position="1"/>
        <end position="24"/>
    </location>
</feature>
<feature type="chain" id="PRO_5011746385" evidence="1">
    <location>
        <begin position="25"/>
        <end position="189"/>
    </location>
</feature>
<reference evidence="2 3" key="1">
    <citation type="submission" date="2016-10" db="EMBL/GenBank/DDBJ databases">
        <authorList>
            <person name="de Groot N.N."/>
        </authorList>
    </citation>
    <scope>NUCLEOTIDE SEQUENCE [LARGE SCALE GENOMIC DNA]</scope>
    <source>
        <strain evidence="2 3">DSM 2784</strain>
    </source>
</reference>
<protein>
    <submittedName>
        <fullName evidence="2">Uncharacterized protein</fullName>
    </submittedName>
</protein>
<dbReference type="RefSeq" id="WP_092588900.1">
    <property type="nucleotide sequence ID" value="NZ_FMWL01000001.1"/>
</dbReference>
<dbReference type="AlphaFoldDB" id="A0A1G5RQG5"/>
<organism evidence="2 3">
    <name type="scientific">Acidaminobacter hydrogenoformans DSM 2784</name>
    <dbReference type="NCBI Taxonomy" id="1120920"/>
    <lineage>
        <taxon>Bacteria</taxon>
        <taxon>Bacillati</taxon>
        <taxon>Bacillota</taxon>
        <taxon>Clostridia</taxon>
        <taxon>Peptostreptococcales</taxon>
        <taxon>Acidaminobacteraceae</taxon>
        <taxon>Acidaminobacter</taxon>
    </lineage>
</organism>
<evidence type="ECO:0000313" key="2">
    <source>
        <dbReference type="EMBL" id="SCZ76100.1"/>
    </source>
</evidence>
<gene>
    <name evidence="2" type="ORF">SAMN03080599_00067</name>
</gene>
<evidence type="ECO:0000256" key="1">
    <source>
        <dbReference type="SAM" id="SignalP"/>
    </source>
</evidence>
<keyword evidence="1" id="KW-0732">Signal</keyword>
<name>A0A1G5RQG5_9FIRM</name>
<keyword evidence="3" id="KW-1185">Reference proteome</keyword>
<accession>A0A1G5RQG5</accession>
<evidence type="ECO:0000313" key="3">
    <source>
        <dbReference type="Proteomes" id="UP000199208"/>
    </source>
</evidence>